<reference evidence="4" key="1">
    <citation type="journal article" date="2009" name="Rice">
        <title>De Novo Next Generation Sequencing of Plant Genomes.</title>
        <authorList>
            <person name="Rounsley S."/>
            <person name="Marri P.R."/>
            <person name="Yu Y."/>
            <person name="He R."/>
            <person name="Sisneros N."/>
            <person name="Goicoechea J.L."/>
            <person name="Lee S.J."/>
            <person name="Angelova A."/>
            <person name="Kudrna D."/>
            <person name="Luo M."/>
            <person name="Affourtit J."/>
            <person name="Desany B."/>
            <person name="Knight J."/>
            <person name="Niazi F."/>
            <person name="Egholm M."/>
            <person name="Wing R.A."/>
        </authorList>
    </citation>
    <scope>NUCLEOTIDE SEQUENCE [LARGE SCALE GENOMIC DNA]</scope>
    <source>
        <strain evidence="4">cv. IRGC 105608</strain>
    </source>
</reference>
<reference evidence="4" key="2">
    <citation type="submission" date="2015-03" db="UniProtKB">
        <authorList>
            <consortium name="EnsemblPlants"/>
        </authorList>
    </citation>
    <scope>IDENTIFICATION</scope>
</reference>
<feature type="domain" description="LTI65/LTI78 N-terminal" evidence="3">
    <location>
        <begin position="38"/>
        <end position="127"/>
    </location>
</feature>
<keyword evidence="5" id="KW-1185">Reference proteome</keyword>
<dbReference type="AlphaFoldDB" id="A0A0D3HFF1"/>
<feature type="compositionally biased region" description="Low complexity" evidence="1">
    <location>
        <begin position="73"/>
        <end position="83"/>
    </location>
</feature>
<dbReference type="HOGENOM" id="CLU_1104232_0_0_1"/>
<dbReference type="Proteomes" id="UP000026960">
    <property type="component" value="Chromosome 10"/>
</dbReference>
<dbReference type="InterPro" id="IPR057059">
    <property type="entry name" value="LTI65/LTI78_PGEED"/>
</dbReference>
<dbReference type="PaxDb" id="65489-OBART10G15080.1"/>
<dbReference type="GO" id="GO:0006950">
    <property type="term" value="P:response to stress"/>
    <property type="evidence" value="ECO:0007669"/>
    <property type="project" value="TreeGrafter"/>
</dbReference>
<feature type="compositionally biased region" description="Polar residues" evidence="1">
    <location>
        <begin position="271"/>
        <end position="280"/>
    </location>
</feature>
<dbReference type="Pfam" id="PF23403">
    <property type="entry name" value="LTI65_LTI78_N"/>
    <property type="match status" value="1"/>
</dbReference>
<dbReference type="InterPro" id="IPR056605">
    <property type="entry name" value="LTI65_LTI78_N"/>
</dbReference>
<accession>A0A0D3HFF1</accession>
<feature type="compositionally biased region" description="Polar residues" evidence="1">
    <location>
        <begin position="237"/>
        <end position="252"/>
    </location>
</feature>
<evidence type="ECO:0000259" key="3">
    <source>
        <dbReference type="Pfam" id="PF23403"/>
    </source>
</evidence>
<dbReference type="PANTHER" id="PTHR33836">
    <property type="entry name" value="LOW-TEMPERATURE-INDUCED 65 KDA PROTEIN-RELATED"/>
    <property type="match status" value="1"/>
</dbReference>
<evidence type="ECO:0000313" key="5">
    <source>
        <dbReference type="Proteomes" id="UP000026960"/>
    </source>
</evidence>
<protein>
    <submittedName>
        <fullName evidence="4">Uncharacterized protein</fullName>
    </submittedName>
</protein>
<feature type="region of interest" description="Disordered" evidence="1">
    <location>
        <begin position="1"/>
        <end position="164"/>
    </location>
</feature>
<dbReference type="EnsemblPlants" id="OBART10G15080.1">
    <property type="protein sequence ID" value="OBART10G15080.1"/>
    <property type="gene ID" value="OBART10G15080"/>
</dbReference>
<dbReference type="STRING" id="65489.A0A0D3HFF1"/>
<feature type="compositionally biased region" description="Gly residues" evidence="1">
    <location>
        <begin position="60"/>
        <end position="72"/>
    </location>
</feature>
<feature type="compositionally biased region" description="Low complexity" evidence="1">
    <location>
        <begin position="123"/>
        <end position="136"/>
    </location>
</feature>
<dbReference type="PANTHER" id="PTHR33836:SF1">
    <property type="entry name" value="LOW-TEMPERATURE-INDUCED 65 KDA PROTEIN-RELATED"/>
    <property type="match status" value="1"/>
</dbReference>
<proteinExistence type="predicted"/>
<dbReference type="Pfam" id="PF23399">
    <property type="entry name" value="LTI65_PGEED"/>
    <property type="match status" value="1"/>
</dbReference>
<organism evidence="4">
    <name type="scientific">Oryza barthii</name>
    <dbReference type="NCBI Taxonomy" id="65489"/>
    <lineage>
        <taxon>Eukaryota</taxon>
        <taxon>Viridiplantae</taxon>
        <taxon>Streptophyta</taxon>
        <taxon>Embryophyta</taxon>
        <taxon>Tracheophyta</taxon>
        <taxon>Spermatophyta</taxon>
        <taxon>Magnoliopsida</taxon>
        <taxon>Liliopsida</taxon>
        <taxon>Poales</taxon>
        <taxon>Poaceae</taxon>
        <taxon>BOP clade</taxon>
        <taxon>Oryzoideae</taxon>
        <taxon>Oryzeae</taxon>
        <taxon>Oryzinae</taxon>
        <taxon>Oryza</taxon>
    </lineage>
</organism>
<feature type="compositionally biased region" description="Basic residues" evidence="1">
    <location>
        <begin position="42"/>
        <end position="56"/>
    </location>
</feature>
<sequence>MDAPAMLTTKHVPEDVGLRNVAAAEEEGGQGQMHRGEEKQHKPVLKKVKEKVKKIKNTIAGGGGGGHGGNNGGERASGSSSSSEEGEDDVAAQRMGDVDQRGYQEDVEEDKPVAMESDPEVHGAPSVAGGAAGSQSQDDVDASTTLASGEPATGGQQQQDKGVTVTGYIADKLRPGDEDRALSEAISGAVQRRKDDMAQRVPAVAPAAPGDTIAKVREAPAQVLAKARDAVTSLTGGTRVSDTVQPTTTTEANGAEVEAAPVIRGEEIGETQRQPNVSMT</sequence>
<evidence type="ECO:0000256" key="1">
    <source>
        <dbReference type="SAM" id="MobiDB-lite"/>
    </source>
</evidence>
<dbReference type="Gramene" id="OBART10G15080.1">
    <property type="protein sequence ID" value="OBART10G15080.1"/>
    <property type="gene ID" value="OBART10G15080"/>
</dbReference>
<feature type="domain" description="LTI65/LTI78 PGEED repeat" evidence="2">
    <location>
        <begin position="160"/>
        <end position="190"/>
    </location>
</feature>
<name>A0A0D3HFF1_9ORYZ</name>
<dbReference type="GO" id="GO:0009737">
    <property type="term" value="P:response to abscisic acid"/>
    <property type="evidence" value="ECO:0007669"/>
    <property type="project" value="InterPro"/>
</dbReference>
<evidence type="ECO:0000313" key="4">
    <source>
        <dbReference type="EnsemblPlants" id="OBART10G15080.1"/>
    </source>
</evidence>
<dbReference type="eggNOG" id="ENOG502QU29">
    <property type="taxonomic scope" value="Eukaryota"/>
</dbReference>
<dbReference type="InterPro" id="IPR037491">
    <property type="entry name" value="LTI78/LTI65"/>
</dbReference>
<evidence type="ECO:0000259" key="2">
    <source>
        <dbReference type="Pfam" id="PF23399"/>
    </source>
</evidence>
<feature type="region of interest" description="Disordered" evidence="1">
    <location>
        <begin position="237"/>
        <end position="280"/>
    </location>
</feature>